<organism evidence="1 2">
    <name type="scientific">Melastoma candidum</name>
    <dbReference type="NCBI Taxonomy" id="119954"/>
    <lineage>
        <taxon>Eukaryota</taxon>
        <taxon>Viridiplantae</taxon>
        <taxon>Streptophyta</taxon>
        <taxon>Embryophyta</taxon>
        <taxon>Tracheophyta</taxon>
        <taxon>Spermatophyta</taxon>
        <taxon>Magnoliopsida</taxon>
        <taxon>eudicotyledons</taxon>
        <taxon>Gunneridae</taxon>
        <taxon>Pentapetalae</taxon>
        <taxon>rosids</taxon>
        <taxon>malvids</taxon>
        <taxon>Myrtales</taxon>
        <taxon>Melastomataceae</taxon>
        <taxon>Melastomatoideae</taxon>
        <taxon>Melastomateae</taxon>
        <taxon>Melastoma</taxon>
    </lineage>
</organism>
<gene>
    <name evidence="1" type="ORF">MLD38_015547</name>
</gene>
<evidence type="ECO:0000313" key="2">
    <source>
        <dbReference type="Proteomes" id="UP001057402"/>
    </source>
</evidence>
<name>A0ACB9RG97_9MYRT</name>
<reference evidence="2" key="1">
    <citation type="journal article" date="2023" name="Front. Plant Sci.">
        <title>Chromosomal-level genome assembly of Melastoma candidum provides insights into trichome evolution.</title>
        <authorList>
            <person name="Zhong Y."/>
            <person name="Wu W."/>
            <person name="Sun C."/>
            <person name="Zou P."/>
            <person name="Liu Y."/>
            <person name="Dai S."/>
            <person name="Zhou R."/>
        </authorList>
    </citation>
    <scope>NUCLEOTIDE SEQUENCE [LARGE SCALE GENOMIC DNA]</scope>
</reference>
<keyword evidence="2" id="KW-1185">Reference proteome</keyword>
<accession>A0ACB9RG97</accession>
<dbReference type="Proteomes" id="UP001057402">
    <property type="component" value="Chromosome 4"/>
</dbReference>
<comment type="caution">
    <text evidence="1">The sequence shown here is derived from an EMBL/GenBank/DDBJ whole genome shotgun (WGS) entry which is preliminary data.</text>
</comment>
<protein>
    <submittedName>
        <fullName evidence="1">Uncharacterized protein</fullName>
    </submittedName>
</protein>
<sequence length="348" mass="39513">MCRAAFADSAPRLERPLMFVQLPSDFTCSTCKDYNGPVGRYGCEECGFYLDLDCALSIMPCEEGSPAIPQGITTKSLLVDVHEHPLTPFFTKLERYICRLCEEFVTGEGCICLASDCEFFAHQGCIRSLYYKDGSRIPRVEQDHQMFAIPSTRKCKICKLKVPGEGIGCSICKLFYHRKCIEAPDKLKYPFRRKHPLTLTVVEVQEGQRTPSYRSCGFGLADELEMFLRTSADPALRKLNLRIEDLERKLLELEMENVRAISVKKTGILLGVYACEQCHMSYKLVANIWCAYPQMVESMEKTRDAAIVNVEVEFADLEGKLLVKEKDVNRVKQQLVAPEEQLKALEES</sequence>
<proteinExistence type="predicted"/>
<dbReference type="EMBL" id="CM042883">
    <property type="protein sequence ID" value="KAI4378000.1"/>
    <property type="molecule type" value="Genomic_DNA"/>
</dbReference>
<evidence type="ECO:0000313" key="1">
    <source>
        <dbReference type="EMBL" id="KAI4378000.1"/>
    </source>
</evidence>